<keyword evidence="2" id="KW-1185">Reference proteome</keyword>
<dbReference type="EMBL" id="JBHFPV010000001">
    <property type="protein sequence ID" value="MFH6603020.1"/>
    <property type="molecule type" value="Genomic_DNA"/>
</dbReference>
<name>A0ACC7LIH8_9FLAO</name>
<protein>
    <submittedName>
        <fullName evidence="1">Tetratricopeptide repeat protein</fullName>
    </submittedName>
</protein>
<evidence type="ECO:0000313" key="1">
    <source>
        <dbReference type="EMBL" id="MFH6603020.1"/>
    </source>
</evidence>
<proteinExistence type="predicted"/>
<reference evidence="1" key="1">
    <citation type="submission" date="2024-09" db="EMBL/GenBank/DDBJ databases">
        <authorList>
            <person name="Liu J."/>
        </authorList>
    </citation>
    <scope>NUCLEOTIDE SEQUENCE</scope>
    <source>
        <strain evidence="1">NBU2967</strain>
    </source>
</reference>
<comment type="caution">
    <text evidence="1">The sequence shown here is derived from an EMBL/GenBank/DDBJ whole genome shotgun (WGS) entry which is preliminary data.</text>
</comment>
<accession>A0ACC7LIH8</accession>
<gene>
    <name evidence="1" type="ORF">ACEZ3G_05990</name>
</gene>
<organism evidence="1 2">
    <name type="scientific">Meishania litoralis</name>
    <dbReference type="NCBI Taxonomy" id="3434685"/>
    <lineage>
        <taxon>Bacteria</taxon>
        <taxon>Pseudomonadati</taxon>
        <taxon>Bacteroidota</taxon>
        <taxon>Flavobacteriia</taxon>
        <taxon>Flavobacteriales</taxon>
        <taxon>Flavobacteriaceae</taxon>
        <taxon>Meishania</taxon>
    </lineage>
</organism>
<evidence type="ECO:0000313" key="2">
    <source>
        <dbReference type="Proteomes" id="UP001595191"/>
    </source>
</evidence>
<sequence>MGLLIIQNYSFAQEETPEINLEPSAEVFLEEYTDEFQEKFFEALKQKGIGNHDKAVNLLLECKRLDSDNSVVAYELAKAYFEDKQYLSAKTYAVEAIMAEPDNYWYLNTLVAILQKEGSTIEETAFKIPIDNVKLSENLAMIYFKSKNYEEALAVLKRIKSSSFREELTLKINDSIQNKEPAEQEADFSITDEEDADPSKTYKGRLEELMNGADVAEMLKLSAEALESYPLQPYFYYAQGYALNKKEQYQEAVEVLEISLDYLLDDPALENKIYKELADAHQALNNTSKANMYLRKIKPGF</sequence>
<dbReference type="Proteomes" id="UP001595191">
    <property type="component" value="Unassembled WGS sequence"/>
</dbReference>